<dbReference type="VEuPathDB" id="FungiDB:sscle_11g085300"/>
<evidence type="ECO:0000256" key="4">
    <source>
        <dbReference type="PROSITE-ProRule" id="PRU00175"/>
    </source>
</evidence>
<dbReference type="SUPFAM" id="SSF57850">
    <property type="entry name" value="RING/U-box"/>
    <property type="match status" value="1"/>
</dbReference>
<dbReference type="InterPro" id="IPR051834">
    <property type="entry name" value="RING_finger_E3_ligase"/>
</dbReference>
<keyword evidence="2 4" id="KW-0863">Zinc-finger</keyword>
<dbReference type="Gene3D" id="3.30.40.10">
    <property type="entry name" value="Zinc/RING finger domain, C3HC4 (zinc finger)"/>
    <property type="match status" value="1"/>
</dbReference>
<feature type="compositionally biased region" description="Polar residues" evidence="5">
    <location>
        <begin position="157"/>
        <end position="166"/>
    </location>
</feature>
<feature type="domain" description="RING-type" evidence="6">
    <location>
        <begin position="334"/>
        <end position="382"/>
    </location>
</feature>
<evidence type="ECO:0000256" key="2">
    <source>
        <dbReference type="ARBA" id="ARBA00022771"/>
    </source>
</evidence>
<evidence type="ECO:0000259" key="6">
    <source>
        <dbReference type="PROSITE" id="PS50089"/>
    </source>
</evidence>
<evidence type="ECO:0000256" key="1">
    <source>
        <dbReference type="ARBA" id="ARBA00022723"/>
    </source>
</evidence>
<accession>A0A1D9QFP0</accession>
<dbReference type="Pfam" id="PF13639">
    <property type="entry name" value="zf-RING_2"/>
    <property type="match status" value="1"/>
</dbReference>
<dbReference type="GO" id="GO:0008270">
    <property type="term" value="F:zinc ion binding"/>
    <property type="evidence" value="ECO:0007669"/>
    <property type="project" value="UniProtKB-KW"/>
</dbReference>
<evidence type="ECO:0000313" key="8">
    <source>
        <dbReference type="Proteomes" id="UP000177798"/>
    </source>
</evidence>
<feature type="compositionally biased region" description="Acidic residues" evidence="5">
    <location>
        <begin position="261"/>
        <end position="271"/>
    </location>
</feature>
<dbReference type="PROSITE" id="PS50089">
    <property type="entry name" value="ZF_RING_2"/>
    <property type="match status" value="1"/>
</dbReference>
<proteinExistence type="predicted"/>
<feature type="compositionally biased region" description="Basic and acidic residues" evidence="5">
    <location>
        <begin position="183"/>
        <end position="192"/>
    </location>
</feature>
<dbReference type="Proteomes" id="UP000177798">
    <property type="component" value="Chromosome 11"/>
</dbReference>
<evidence type="ECO:0000313" key="7">
    <source>
        <dbReference type="EMBL" id="APA13760.1"/>
    </source>
</evidence>
<feature type="compositionally biased region" description="Acidic residues" evidence="5">
    <location>
        <begin position="1"/>
        <end position="11"/>
    </location>
</feature>
<gene>
    <name evidence="7" type="ORF">sscle_11g085300</name>
</gene>
<organism evidence="7 8">
    <name type="scientific">Sclerotinia sclerotiorum (strain ATCC 18683 / 1980 / Ss-1)</name>
    <name type="common">White mold</name>
    <name type="synonym">Whetzelinia sclerotiorum</name>
    <dbReference type="NCBI Taxonomy" id="665079"/>
    <lineage>
        <taxon>Eukaryota</taxon>
        <taxon>Fungi</taxon>
        <taxon>Dikarya</taxon>
        <taxon>Ascomycota</taxon>
        <taxon>Pezizomycotina</taxon>
        <taxon>Leotiomycetes</taxon>
        <taxon>Helotiales</taxon>
        <taxon>Sclerotiniaceae</taxon>
        <taxon>Sclerotinia</taxon>
    </lineage>
</organism>
<feature type="compositionally biased region" description="Polar residues" evidence="5">
    <location>
        <begin position="18"/>
        <end position="35"/>
    </location>
</feature>
<dbReference type="InterPro" id="IPR013083">
    <property type="entry name" value="Znf_RING/FYVE/PHD"/>
</dbReference>
<keyword evidence="3" id="KW-0862">Zinc</keyword>
<dbReference type="PANTHER" id="PTHR45931">
    <property type="entry name" value="SI:CH211-59O9.10"/>
    <property type="match status" value="1"/>
</dbReference>
<feature type="compositionally biased region" description="Basic residues" evidence="5">
    <location>
        <begin position="463"/>
        <end position="475"/>
    </location>
</feature>
<dbReference type="AlphaFoldDB" id="A0A1D9QFP0"/>
<feature type="region of interest" description="Disordered" evidence="5">
    <location>
        <begin position="524"/>
        <end position="564"/>
    </location>
</feature>
<sequence length="673" mass="75163">MDNTMEDDDVDMPYAPPLQQQATASRCPYNQASRNSMHRPNTRYPALMNPWTGYREGFNMPTSMYGTPNMPSFPYGGANTSYVTTGYATQHAQWSQNAHALGNTVSNIQDPQHQNPELSGSSVPFPPMSVPADYHSWPGLWPNEPRPMPTFAEENTIADNNNNPQGMTYMGNSMAGVSSEQVQQRRRERESQDLYTSPAANSEAFGSASLHTTVPASTPEWDRPTARQARRLAEVQRRATLARASYGARYANRDPLNRDSDTDEEDLEYSDDDDELEAILGYSQIINMTNGGGTLAAVLRGRGGLGGKRMPSKEFLLSLETLNPSDMSEEDRSCMICYNEFGVKNPEGVSEQPLRLPKCRHIFGAICIKKWFKENDSCPYCRDKVLSESAAAKMIVRRARQLMRDQRDQMRNRLSATAHSTEAGHLNPSALNSQESQTMTLGDRTPPVWSRPSTADTVESRRRVSRGRTGSHRAAHPPTRPNPMTSARLYAPTSPSQLQNEVSPPTHLRHNANAEGVSPAIAVGSTTNSRDHQPTPLSVNSLGGNSANSNSYMAPNSSRASSSISNSYMPPFATSYSQVSPIAFGSIRTPTFDPTQNENAVHFYNFQPQASQQEDSAVFQSQQQTLQQYQQHVFDQQAHQQREREQHREREMREVERRANEQQFNSHGNVRDY</sequence>
<evidence type="ECO:0000256" key="5">
    <source>
        <dbReference type="SAM" id="MobiDB-lite"/>
    </source>
</evidence>
<feature type="region of interest" description="Disordered" evidence="5">
    <location>
        <begin position="417"/>
        <end position="511"/>
    </location>
</feature>
<name>A0A1D9QFP0_SCLS1</name>
<protein>
    <recommendedName>
        <fullName evidence="6">RING-type domain-containing protein</fullName>
    </recommendedName>
</protein>
<dbReference type="InterPro" id="IPR001841">
    <property type="entry name" value="Znf_RING"/>
</dbReference>
<dbReference type="OrthoDB" id="8062037at2759"/>
<feature type="compositionally biased region" description="Polar residues" evidence="5">
    <location>
        <begin position="493"/>
        <end position="503"/>
    </location>
</feature>
<feature type="region of interest" description="Disordered" evidence="5">
    <location>
        <begin position="252"/>
        <end position="271"/>
    </location>
</feature>
<feature type="compositionally biased region" description="Basic and acidic residues" evidence="5">
    <location>
        <begin position="640"/>
        <end position="660"/>
    </location>
</feature>
<feature type="region of interest" description="Disordered" evidence="5">
    <location>
        <begin position="633"/>
        <end position="673"/>
    </location>
</feature>
<reference evidence="8" key="1">
    <citation type="journal article" date="2017" name="Genome Biol. Evol.">
        <title>The complete genome sequence of the phytopathogenic fungus Sclerotinia sclerotiorum reveals insights into the genome architecture of broad host range pathogens.</title>
        <authorList>
            <person name="Derbyshire M."/>
            <person name="Denton-Giles M."/>
            <person name="Hegedus D."/>
            <person name="Seifbarghy S."/>
            <person name="Rollins J."/>
            <person name="van Kan J."/>
            <person name="Seidl M.F."/>
            <person name="Faino L."/>
            <person name="Mbengue M."/>
            <person name="Navaud O."/>
            <person name="Raffaele S."/>
            <person name="Hammond-Kosack K."/>
            <person name="Heard S."/>
            <person name="Oliver R."/>
        </authorList>
    </citation>
    <scope>NUCLEOTIDE SEQUENCE [LARGE SCALE GENOMIC DNA]</scope>
    <source>
        <strain evidence="8">ATCC 18683 / 1980 / Ss-1</strain>
    </source>
</reference>
<feature type="compositionally biased region" description="Polar residues" evidence="5">
    <location>
        <begin position="662"/>
        <end position="673"/>
    </location>
</feature>
<feature type="compositionally biased region" description="Polar residues" evidence="5">
    <location>
        <begin position="429"/>
        <end position="440"/>
    </location>
</feature>
<evidence type="ECO:0000256" key="3">
    <source>
        <dbReference type="ARBA" id="ARBA00022833"/>
    </source>
</evidence>
<keyword evidence="1" id="KW-0479">Metal-binding</keyword>
<dbReference type="PANTHER" id="PTHR45931:SF3">
    <property type="entry name" value="RING ZINC FINGER-CONTAINING PROTEIN"/>
    <property type="match status" value="1"/>
</dbReference>
<feature type="region of interest" description="Disordered" evidence="5">
    <location>
        <begin position="1"/>
        <end position="41"/>
    </location>
</feature>
<feature type="compositionally biased region" description="Low complexity" evidence="5">
    <location>
        <begin position="537"/>
        <end position="564"/>
    </location>
</feature>
<dbReference type="EMBL" id="CP017824">
    <property type="protein sequence ID" value="APA13760.1"/>
    <property type="molecule type" value="Genomic_DNA"/>
</dbReference>
<feature type="region of interest" description="Disordered" evidence="5">
    <location>
        <begin position="157"/>
        <end position="208"/>
    </location>
</feature>